<comment type="caution">
    <text evidence="8">The sequence shown here is derived from an EMBL/GenBank/DDBJ whole genome shotgun (WGS) entry which is preliminary data.</text>
</comment>
<keyword evidence="4" id="KW-0255">Endonuclease</keyword>
<gene>
    <name evidence="8" type="ORF">O181_032484</name>
</gene>
<proteinExistence type="predicted"/>
<keyword evidence="5" id="KW-0378">Hydrolase</keyword>
<keyword evidence="1" id="KW-0808">Transferase</keyword>
<reference evidence="8" key="1">
    <citation type="submission" date="2021-03" db="EMBL/GenBank/DDBJ databases">
        <title>Draft genome sequence of rust myrtle Austropuccinia psidii MF-1, a brazilian biotype.</title>
        <authorList>
            <person name="Quecine M.C."/>
            <person name="Pachon D.M.R."/>
            <person name="Bonatelli M.L."/>
            <person name="Correr F.H."/>
            <person name="Franceschini L.M."/>
            <person name="Leite T.F."/>
            <person name="Margarido G.R.A."/>
            <person name="Almeida C.A."/>
            <person name="Ferrarezi J.A."/>
            <person name="Labate C.A."/>
        </authorList>
    </citation>
    <scope>NUCLEOTIDE SEQUENCE</scope>
    <source>
        <strain evidence="8">MF-1</strain>
    </source>
</reference>
<evidence type="ECO:0000313" key="9">
    <source>
        <dbReference type="Proteomes" id="UP000765509"/>
    </source>
</evidence>
<organism evidence="8 9">
    <name type="scientific">Austropuccinia psidii MF-1</name>
    <dbReference type="NCBI Taxonomy" id="1389203"/>
    <lineage>
        <taxon>Eukaryota</taxon>
        <taxon>Fungi</taxon>
        <taxon>Dikarya</taxon>
        <taxon>Basidiomycota</taxon>
        <taxon>Pucciniomycotina</taxon>
        <taxon>Pucciniomycetes</taxon>
        <taxon>Pucciniales</taxon>
        <taxon>Sphaerophragmiaceae</taxon>
        <taxon>Austropuccinia</taxon>
    </lineage>
</organism>
<name>A0A9Q3CXJ0_9BASI</name>
<evidence type="ECO:0000256" key="3">
    <source>
        <dbReference type="ARBA" id="ARBA00022722"/>
    </source>
</evidence>
<evidence type="ECO:0000313" key="8">
    <source>
        <dbReference type="EMBL" id="MBW0492769.1"/>
    </source>
</evidence>
<dbReference type="Proteomes" id="UP000765509">
    <property type="component" value="Unassembled WGS sequence"/>
</dbReference>
<evidence type="ECO:0000259" key="7">
    <source>
        <dbReference type="Pfam" id="PF17917"/>
    </source>
</evidence>
<evidence type="ECO:0000256" key="2">
    <source>
        <dbReference type="ARBA" id="ARBA00022695"/>
    </source>
</evidence>
<keyword evidence="6" id="KW-0695">RNA-directed DNA polymerase</keyword>
<dbReference type="GO" id="GO:0003964">
    <property type="term" value="F:RNA-directed DNA polymerase activity"/>
    <property type="evidence" value="ECO:0007669"/>
    <property type="project" value="UniProtKB-KW"/>
</dbReference>
<keyword evidence="3" id="KW-0540">Nuclease</keyword>
<dbReference type="AlphaFoldDB" id="A0A9Q3CXJ0"/>
<protein>
    <recommendedName>
        <fullName evidence="7">Reverse transcriptase RNase H-like domain-containing protein</fullName>
    </recommendedName>
</protein>
<dbReference type="GO" id="GO:0004519">
    <property type="term" value="F:endonuclease activity"/>
    <property type="evidence" value="ECO:0007669"/>
    <property type="project" value="UniProtKB-KW"/>
</dbReference>
<evidence type="ECO:0000256" key="1">
    <source>
        <dbReference type="ARBA" id="ARBA00022679"/>
    </source>
</evidence>
<evidence type="ECO:0000256" key="6">
    <source>
        <dbReference type="ARBA" id="ARBA00022918"/>
    </source>
</evidence>
<dbReference type="EMBL" id="AVOT02011745">
    <property type="protein sequence ID" value="MBW0492769.1"/>
    <property type="molecule type" value="Genomic_DNA"/>
</dbReference>
<keyword evidence="9" id="KW-1185">Reference proteome</keyword>
<accession>A0A9Q3CXJ0</accession>
<dbReference type="GO" id="GO:0016787">
    <property type="term" value="F:hydrolase activity"/>
    <property type="evidence" value="ECO:0007669"/>
    <property type="project" value="UniProtKB-KW"/>
</dbReference>
<feature type="domain" description="Reverse transcriptase RNase H-like" evidence="7">
    <location>
        <begin position="34"/>
        <end position="88"/>
    </location>
</feature>
<sequence length="137" mass="16222">MDGEWPYIQSKLLMTNLQRDEFVTSKDNLNNRSQMESLCLVWELEELHYYLDGNAFEVITDCNSGKSLLNMKAPNRHMLQWKIDIQEYRGNKTIAHKARKIHKNSVDLAGGDQPILLITQLMYLWQQNHRFQLKELK</sequence>
<dbReference type="Pfam" id="PF17917">
    <property type="entry name" value="RT_RNaseH"/>
    <property type="match status" value="1"/>
</dbReference>
<evidence type="ECO:0000256" key="5">
    <source>
        <dbReference type="ARBA" id="ARBA00022801"/>
    </source>
</evidence>
<evidence type="ECO:0000256" key="4">
    <source>
        <dbReference type="ARBA" id="ARBA00022759"/>
    </source>
</evidence>
<dbReference type="OrthoDB" id="5593162at2759"/>
<keyword evidence="2" id="KW-0548">Nucleotidyltransferase</keyword>
<dbReference type="InterPro" id="IPR041373">
    <property type="entry name" value="RT_RNaseH"/>
</dbReference>